<comment type="caution">
    <text evidence="2">The sequence shown here is derived from an EMBL/GenBank/DDBJ whole genome shotgun (WGS) entry which is preliminary data.</text>
</comment>
<evidence type="ECO:0000313" key="2">
    <source>
        <dbReference type="EMBL" id="GAX89514.1"/>
    </source>
</evidence>
<reference evidence="3" key="1">
    <citation type="submission" date="2017-07" db="EMBL/GenBank/DDBJ databases">
        <title>Draft genome sequence of Effusibacillus lacus strain skLN1.</title>
        <authorList>
            <person name="Watanabe M."/>
            <person name="Kojima H."/>
            <person name="Fukui M."/>
        </authorList>
    </citation>
    <scope>NUCLEOTIDE SEQUENCE [LARGE SCALE GENOMIC DNA]</scope>
    <source>
        <strain evidence="3">skLN1</strain>
    </source>
</reference>
<proteinExistence type="predicted"/>
<sequence>MTEELLGQYTKQISGLTLIPSGGGVFEVMVGDKLVFSKKELGRFPDEGEVAKLFAANI</sequence>
<dbReference type="Proteomes" id="UP000217785">
    <property type="component" value="Unassembled WGS sequence"/>
</dbReference>
<dbReference type="SUPFAM" id="SSF52833">
    <property type="entry name" value="Thioredoxin-like"/>
    <property type="match status" value="1"/>
</dbReference>
<name>A0A292YM95_9BACL</name>
<dbReference type="Gene3D" id="3.40.30.10">
    <property type="entry name" value="Glutaredoxin"/>
    <property type="match status" value="1"/>
</dbReference>
<dbReference type="InterPro" id="IPR036249">
    <property type="entry name" value="Thioredoxin-like_sf"/>
</dbReference>
<keyword evidence="1" id="KW-0676">Redox-active center</keyword>
<evidence type="ECO:0008006" key="4">
    <source>
        <dbReference type="Google" id="ProtNLM"/>
    </source>
</evidence>
<dbReference type="InterPro" id="IPR011893">
    <property type="entry name" value="Selenoprotein_Rdx-typ"/>
</dbReference>
<dbReference type="Pfam" id="PF10262">
    <property type="entry name" value="Rdx"/>
    <property type="match status" value="1"/>
</dbReference>
<organism evidence="2 3">
    <name type="scientific">Effusibacillus lacus</name>
    <dbReference type="NCBI Taxonomy" id="1348429"/>
    <lineage>
        <taxon>Bacteria</taxon>
        <taxon>Bacillati</taxon>
        <taxon>Bacillota</taxon>
        <taxon>Bacilli</taxon>
        <taxon>Bacillales</taxon>
        <taxon>Alicyclobacillaceae</taxon>
        <taxon>Effusibacillus</taxon>
    </lineage>
</organism>
<accession>A0A292YM95</accession>
<protein>
    <recommendedName>
        <fullName evidence="4">Selenoprotein</fullName>
    </recommendedName>
</protein>
<dbReference type="EMBL" id="BDUF01000022">
    <property type="protein sequence ID" value="GAX89514.1"/>
    <property type="molecule type" value="Genomic_DNA"/>
</dbReference>
<keyword evidence="3" id="KW-1185">Reference proteome</keyword>
<evidence type="ECO:0000313" key="3">
    <source>
        <dbReference type="Proteomes" id="UP000217785"/>
    </source>
</evidence>
<dbReference type="AlphaFoldDB" id="A0A292YM95"/>
<evidence type="ECO:0000256" key="1">
    <source>
        <dbReference type="ARBA" id="ARBA00023284"/>
    </source>
</evidence>
<dbReference type="NCBIfam" id="TIGR02174">
    <property type="entry name" value="CXXU_selWTH"/>
    <property type="match status" value="1"/>
</dbReference>